<dbReference type="RefSeq" id="WP_119537929.1">
    <property type="nucleotide sequence ID" value="NZ_QYRN01000001.1"/>
</dbReference>
<dbReference type="Proteomes" id="UP000265750">
    <property type="component" value="Unassembled WGS sequence"/>
</dbReference>
<dbReference type="AlphaFoldDB" id="A0A3A1WRS9"/>
<reference evidence="2" key="1">
    <citation type="submission" date="2018-09" db="EMBL/GenBank/DDBJ databases">
        <authorList>
            <person name="Tuo L."/>
        </authorList>
    </citation>
    <scope>NUCLEOTIDE SEQUENCE [LARGE SCALE GENOMIC DNA]</scope>
    <source>
        <strain evidence="2">M2BS4Y-1</strain>
    </source>
</reference>
<organism evidence="1 2">
    <name type="scientific">Aureimonas flava</name>
    <dbReference type="NCBI Taxonomy" id="2320271"/>
    <lineage>
        <taxon>Bacteria</taxon>
        <taxon>Pseudomonadati</taxon>
        <taxon>Pseudomonadota</taxon>
        <taxon>Alphaproteobacteria</taxon>
        <taxon>Hyphomicrobiales</taxon>
        <taxon>Aurantimonadaceae</taxon>
        <taxon>Aureimonas</taxon>
    </lineage>
</organism>
<name>A0A3A1WRS9_9HYPH</name>
<gene>
    <name evidence="1" type="ORF">D3218_00400</name>
</gene>
<comment type="caution">
    <text evidence="1">The sequence shown here is derived from an EMBL/GenBank/DDBJ whole genome shotgun (WGS) entry which is preliminary data.</text>
</comment>
<evidence type="ECO:0000313" key="1">
    <source>
        <dbReference type="EMBL" id="RIY03271.1"/>
    </source>
</evidence>
<proteinExistence type="predicted"/>
<accession>A0A3A1WRS9</accession>
<evidence type="ECO:0000313" key="2">
    <source>
        <dbReference type="Proteomes" id="UP000265750"/>
    </source>
</evidence>
<evidence type="ECO:0008006" key="3">
    <source>
        <dbReference type="Google" id="ProtNLM"/>
    </source>
</evidence>
<dbReference type="EMBL" id="QYRN01000001">
    <property type="protein sequence ID" value="RIY03271.1"/>
    <property type="molecule type" value="Genomic_DNA"/>
</dbReference>
<protein>
    <recommendedName>
        <fullName evidence="3">Pilus assembly protein</fullName>
    </recommendedName>
</protein>
<sequence length="89" mass="9270">MGQVLVVIAAALGLLLGGAGGYQLGYISGRVSGRAALLQEQALASAAAERERTQDDATIRDLSDADLCRRALRARGLPVAACDKLHRVP</sequence>
<keyword evidence="2" id="KW-1185">Reference proteome</keyword>